<dbReference type="Pfam" id="PF08486">
    <property type="entry name" value="SpoIID"/>
    <property type="match status" value="1"/>
</dbReference>
<dbReference type="SUPFAM" id="SSF55383">
    <property type="entry name" value="Copper amine oxidase, domain N"/>
    <property type="match status" value="1"/>
</dbReference>
<sequence length="628" mass="69444">MRKWSIGFIAVLVVFSSILFTQPNTAVASDTNVSVLLKEDIQNVSSLSFISKGSFKESVSGRTLTSGRKYTVKLSNGDLLLYDGSKVVTKGKELSLKPSSVSPNNITTLFGKVERTYVGTIKFTIEQSKYIRPVNVLPVEEYVKGVVPGEMGSAFKLHALRTQAIAARTYVMYAISLKRSANDTASFQRYVGYSKYYNDSIKAAYETRGKVLTYNGTLIESLFSSSNGGYSETNVGAWPSYNAVKLPYFPAKADPYDPKRISSGKFYKTQTTLTGLDLKNPDQWWDHAKEKDTKLADELKKRFLTAGQSAKIVSINSFTLAKERTSGKRMKQGDFNITYFAKDSSGQVVKDTSGSVKRLYKKVTLNADQIKYALSLKSKYVSAVKMTTTDYQLTILGYGHGVGLSQYGAESMASKDLGFRDILKFYYPGTVIQNDKTTTIPTTALQVTGTINYEGVNIRKTATTDSASLTKGKLNQSVTILGKTGEWFKVKIGSYTGYVVEDYVNVKETISYKNGITPITSGKVQSLGASIIRDGSTLYVPISGLTKRYNMKYTYYWSSQSFAIVDGTRKVSASLRNNTATVNGKKITLSVRPKMINKNVYVPVTFLKQTGLASYFEEKAEGVLWINK</sequence>
<dbReference type="PANTHER" id="PTHR30032">
    <property type="entry name" value="N-ACETYLMURAMOYL-L-ALANINE AMIDASE-RELATED"/>
    <property type="match status" value="1"/>
</dbReference>
<dbReference type="InterPro" id="IPR003646">
    <property type="entry name" value="SH3-like_bac-type"/>
</dbReference>
<dbReference type="InterPro" id="IPR013486">
    <property type="entry name" value="SpoIID/LytB"/>
</dbReference>
<dbReference type="EMBL" id="JAVDWA010000003">
    <property type="protein sequence ID" value="MDR7073314.1"/>
    <property type="molecule type" value="Genomic_DNA"/>
</dbReference>
<dbReference type="SMART" id="SM00287">
    <property type="entry name" value="SH3b"/>
    <property type="match status" value="1"/>
</dbReference>
<dbReference type="Gene3D" id="3.30.457.10">
    <property type="entry name" value="Copper amine oxidase-like, N-terminal domain"/>
    <property type="match status" value="1"/>
</dbReference>
<dbReference type="InterPro" id="IPR036582">
    <property type="entry name" value="Mao_N_sf"/>
</dbReference>
<dbReference type="Pfam" id="PF08239">
    <property type="entry name" value="SH3_3"/>
    <property type="match status" value="1"/>
</dbReference>
<protein>
    <submittedName>
        <fullName evidence="3">SpoIID/LytB domain protein</fullName>
    </submittedName>
</protein>
<evidence type="ECO:0000313" key="3">
    <source>
        <dbReference type="EMBL" id="MDR7073314.1"/>
    </source>
</evidence>
<dbReference type="Gene3D" id="2.30.30.40">
    <property type="entry name" value="SH3 Domains"/>
    <property type="match status" value="1"/>
</dbReference>
<comment type="caution">
    <text evidence="3">The sequence shown here is derived from an EMBL/GenBank/DDBJ whole genome shotgun (WGS) entry which is preliminary data.</text>
</comment>
<keyword evidence="1" id="KW-0732">Signal</keyword>
<dbReference type="InterPro" id="IPR051922">
    <property type="entry name" value="Bact_Sporulation_Assoc"/>
</dbReference>
<gene>
    <name evidence="3" type="ORF">J2X07_002300</name>
</gene>
<keyword evidence="4" id="KW-1185">Reference proteome</keyword>
<reference evidence="3 4" key="1">
    <citation type="submission" date="2023-07" db="EMBL/GenBank/DDBJ databases">
        <title>Sorghum-associated microbial communities from plants grown in Nebraska, USA.</title>
        <authorList>
            <person name="Schachtman D."/>
        </authorList>
    </citation>
    <scope>NUCLEOTIDE SEQUENCE [LARGE SCALE GENOMIC DNA]</scope>
    <source>
        <strain evidence="3 4">BE211</strain>
    </source>
</reference>
<feature type="domain" description="SH3b" evidence="2">
    <location>
        <begin position="446"/>
        <end position="508"/>
    </location>
</feature>
<dbReference type="Pfam" id="PF07833">
    <property type="entry name" value="Cu_amine_oxidN1"/>
    <property type="match status" value="1"/>
</dbReference>
<feature type="signal peptide" evidence="1">
    <location>
        <begin position="1"/>
        <end position="28"/>
    </location>
</feature>
<evidence type="ECO:0000256" key="1">
    <source>
        <dbReference type="SAM" id="SignalP"/>
    </source>
</evidence>
<feature type="chain" id="PRO_5045095748" evidence="1">
    <location>
        <begin position="29"/>
        <end position="628"/>
    </location>
</feature>
<accession>A0ABU1U1H8</accession>
<dbReference type="PROSITE" id="PS51781">
    <property type="entry name" value="SH3B"/>
    <property type="match status" value="1"/>
</dbReference>
<dbReference type="PANTHER" id="PTHR30032:SF4">
    <property type="entry name" value="AMIDASE ENHANCER"/>
    <property type="match status" value="1"/>
</dbReference>
<dbReference type="Proteomes" id="UP001258181">
    <property type="component" value="Unassembled WGS sequence"/>
</dbReference>
<dbReference type="InterPro" id="IPR013693">
    <property type="entry name" value="SpoIID/LytB_N"/>
</dbReference>
<name>A0ABU1U1H8_9BACL</name>
<evidence type="ECO:0000313" key="4">
    <source>
        <dbReference type="Proteomes" id="UP001258181"/>
    </source>
</evidence>
<dbReference type="NCBIfam" id="TIGR02669">
    <property type="entry name" value="SpoIID_LytB"/>
    <property type="match status" value="1"/>
</dbReference>
<organism evidence="3 4">
    <name type="scientific">Fictibacillus barbaricus</name>
    <dbReference type="NCBI Taxonomy" id="182136"/>
    <lineage>
        <taxon>Bacteria</taxon>
        <taxon>Bacillati</taxon>
        <taxon>Bacillota</taxon>
        <taxon>Bacilli</taxon>
        <taxon>Bacillales</taxon>
        <taxon>Fictibacillaceae</taxon>
        <taxon>Fictibacillus</taxon>
    </lineage>
</organism>
<dbReference type="RefSeq" id="WP_310258815.1">
    <property type="nucleotide sequence ID" value="NZ_JAVDWA010000003.1"/>
</dbReference>
<evidence type="ECO:0000259" key="2">
    <source>
        <dbReference type="PROSITE" id="PS51781"/>
    </source>
</evidence>
<proteinExistence type="predicted"/>
<dbReference type="InterPro" id="IPR012854">
    <property type="entry name" value="Cu_amine_oxidase-like_N"/>
</dbReference>